<proteinExistence type="predicted"/>
<dbReference type="OrthoDB" id="583109at2"/>
<keyword evidence="1" id="KW-1133">Transmembrane helix</keyword>
<dbReference type="STRING" id="635013.TherJR_0203"/>
<evidence type="ECO:0008006" key="4">
    <source>
        <dbReference type="Google" id="ProtNLM"/>
    </source>
</evidence>
<evidence type="ECO:0000313" key="3">
    <source>
        <dbReference type="Proteomes" id="UP000002377"/>
    </source>
</evidence>
<name>D5X9M0_THEPJ</name>
<keyword evidence="1" id="KW-0472">Membrane</keyword>
<dbReference type="Proteomes" id="UP000002377">
    <property type="component" value="Chromosome"/>
</dbReference>
<dbReference type="InterPro" id="IPR011009">
    <property type="entry name" value="Kinase-like_dom_sf"/>
</dbReference>
<reference evidence="2 3" key="1">
    <citation type="submission" date="2010-05" db="EMBL/GenBank/DDBJ databases">
        <title>Complete sequence of Thermincola sp. JR.</title>
        <authorList>
            <consortium name="US DOE Joint Genome Institute"/>
            <person name="Lucas S."/>
            <person name="Copeland A."/>
            <person name="Lapidus A."/>
            <person name="Cheng J.-F."/>
            <person name="Bruce D."/>
            <person name="Goodwin L."/>
            <person name="Pitluck S."/>
            <person name="Chertkov O."/>
            <person name="Detter J.C."/>
            <person name="Han C."/>
            <person name="Tapia R."/>
            <person name="Land M."/>
            <person name="Hauser L."/>
            <person name="Kyrpides N."/>
            <person name="Mikhailova N."/>
            <person name="Hazen T.C."/>
            <person name="Woyke T."/>
        </authorList>
    </citation>
    <scope>NUCLEOTIDE SEQUENCE [LARGE SCALE GENOMIC DNA]</scope>
    <source>
        <strain evidence="2 3">JR</strain>
    </source>
</reference>
<dbReference type="RefSeq" id="WP_013119119.1">
    <property type="nucleotide sequence ID" value="NC_014152.1"/>
</dbReference>
<evidence type="ECO:0000256" key="1">
    <source>
        <dbReference type="SAM" id="Phobius"/>
    </source>
</evidence>
<dbReference type="EMBL" id="CP002028">
    <property type="protein sequence ID" value="ADG81091.1"/>
    <property type="molecule type" value="Genomic_DNA"/>
</dbReference>
<dbReference type="KEGG" id="tjr:TherJR_0203"/>
<keyword evidence="3" id="KW-1185">Reference proteome</keyword>
<evidence type="ECO:0000313" key="2">
    <source>
        <dbReference type="EMBL" id="ADG81091.1"/>
    </source>
</evidence>
<sequence>MDSILKPGDIVRGRWTGNRFIVKAIIEVNTKWELYKVQALPTGLFFALKVSGFIPDLSHEFRIIRDLNKKENIRQTGLIPQVYILDDFLLAKRHYRFYVMDVPCGERLCSLLPFLREREMGWLFYQLSSFLHKLQSAGWEFTNLQPASIFVDSGQAKLVVVDFTELQPCKNLSQNLARLENEQTRWLLNSDSGKDGLKQDTSLETAKTQIVVNAVGIFSFLLFLGSIIYTYF</sequence>
<feature type="transmembrane region" description="Helical" evidence="1">
    <location>
        <begin position="210"/>
        <end position="231"/>
    </location>
</feature>
<organism evidence="2 3">
    <name type="scientific">Thermincola potens (strain JR)</name>
    <dbReference type="NCBI Taxonomy" id="635013"/>
    <lineage>
        <taxon>Bacteria</taxon>
        <taxon>Bacillati</taxon>
        <taxon>Bacillota</taxon>
        <taxon>Clostridia</taxon>
        <taxon>Eubacteriales</taxon>
        <taxon>Thermincolaceae</taxon>
        <taxon>Thermincola</taxon>
    </lineage>
</organism>
<gene>
    <name evidence="2" type="ordered locus">TherJR_0203</name>
</gene>
<accession>D5X9M0</accession>
<dbReference type="SUPFAM" id="SSF56112">
    <property type="entry name" value="Protein kinase-like (PK-like)"/>
    <property type="match status" value="1"/>
</dbReference>
<dbReference type="HOGENOM" id="CLU_1194429_0_0_9"/>
<protein>
    <recommendedName>
        <fullName evidence="4">Serine/threonine protein kinase</fullName>
    </recommendedName>
</protein>
<dbReference type="AlphaFoldDB" id="D5X9M0"/>
<keyword evidence="1" id="KW-0812">Transmembrane</keyword>